<feature type="region of interest" description="Disordered" evidence="1">
    <location>
        <begin position="30"/>
        <end position="51"/>
    </location>
</feature>
<evidence type="ECO:0000313" key="3">
    <source>
        <dbReference type="WBParaSite" id="nRc.2.0.1.t13831-RA"/>
    </source>
</evidence>
<evidence type="ECO:0000313" key="2">
    <source>
        <dbReference type="Proteomes" id="UP000887565"/>
    </source>
</evidence>
<dbReference type="WBParaSite" id="nRc.2.0.1.t13831-RA">
    <property type="protein sequence ID" value="nRc.2.0.1.t13831-RA"/>
    <property type="gene ID" value="nRc.2.0.1.g13831"/>
</dbReference>
<proteinExistence type="predicted"/>
<dbReference type="Proteomes" id="UP000887565">
    <property type="component" value="Unplaced"/>
</dbReference>
<sequence length="106" mass="11784">MSMESVPFVIPSSSNVWPSSFNRSLLAEVEDAKDEDNDDDREAVEPDDVACPPAASVEISSNLAIYANIDIKTFLFSCCNRSQRGLSIDATFDRVAEQRHFDSKNH</sequence>
<accession>A0A915II28</accession>
<keyword evidence="2" id="KW-1185">Reference proteome</keyword>
<name>A0A915II28_ROMCU</name>
<feature type="compositionally biased region" description="Acidic residues" evidence="1">
    <location>
        <begin position="30"/>
        <end position="48"/>
    </location>
</feature>
<evidence type="ECO:0000256" key="1">
    <source>
        <dbReference type="SAM" id="MobiDB-lite"/>
    </source>
</evidence>
<protein>
    <submittedName>
        <fullName evidence="3">Uncharacterized protein</fullName>
    </submittedName>
</protein>
<reference evidence="3" key="1">
    <citation type="submission" date="2022-11" db="UniProtKB">
        <authorList>
            <consortium name="WormBaseParasite"/>
        </authorList>
    </citation>
    <scope>IDENTIFICATION</scope>
</reference>
<dbReference type="AlphaFoldDB" id="A0A915II28"/>
<organism evidence="2 3">
    <name type="scientific">Romanomermis culicivorax</name>
    <name type="common">Nematode worm</name>
    <dbReference type="NCBI Taxonomy" id="13658"/>
    <lineage>
        <taxon>Eukaryota</taxon>
        <taxon>Metazoa</taxon>
        <taxon>Ecdysozoa</taxon>
        <taxon>Nematoda</taxon>
        <taxon>Enoplea</taxon>
        <taxon>Dorylaimia</taxon>
        <taxon>Mermithida</taxon>
        <taxon>Mermithoidea</taxon>
        <taxon>Mermithidae</taxon>
        <taxon>Romanomermis</taxon>
    </lineage>
</organism>